<evidence type="ECO:0008006" key="4">
    <source>
        <dbReference type="Google" id="ProtNLM"/>
    </source>
</evidence>
<evidence type="ECO:0000313" key="2">
    <source>
        <dbReference type="EMBL" id="GCC18903.1"/>
    </source>
</evidence>
<dbReference type="Proteomes" id="UP000287033">
    <property type="component" value="Unassembled WGS sequence"/>
</dbReference>
<feature type="compositionally biased region" description="Basic and acidic residues" evidence="1">
    <location>
        <begin position="28"/>
        <end position="39"/>
    </location>
</feature>
<feature type="region of interest" description="Disordered" evidence="1">
    <location>
        <begin position="1"/>
        <end position="95"/>
    </location>
</feature>
<dbReference type="InterPro" id="IPR026828">
    <property type="entry name" value="SAPC2_1/2"/>
</dbReference>
<feature type="non-terminal residue" evidence="2">
    <location>
        <position position="280"/>
    </location>
</feature>
<organism evidence="2 3">
    <name type="scientific">Chiloscyllium punctatum</name>
    <name type="common">Brownbanded bambooshark</name>
    <name type="synonym">Hemiscyllium punctatum</name>
    <dbReference type="NCBI Taxonomy" id="137246"/>
    <lineage>
        <taxon>Eukaryota</taxon>
        <taxon>Metazoa</taxon>
        <taxon>Chordata</taxon>
        <taxon>Craniata</taxon>
        <taxon>Vertebrata</taxon>
        <taxon>Chondrichthyes</taxon>
        <taxon>Elasmobranchii</taxon>
        <taxon>Galeomorphii</taxon>
        <taxon>Galeoidea</taxon>
        <taxon>Orectolobiformes</taxon>
        <taxon>Hemiscylliidae</taxon>
        <taxon>Chiloscyllium</taxon>
    </lineage>
</organism>
<reference evidence="2 3" key="1">
    <citation type="journal article" date="2018" name="Nat. Ecol. Evol.">
        <title>Shark genomes provide insights into elasmobranch evolution and the origin of vertebrates.</title>
        <authorList>
            <person name="Hara Y"/>
            <person name="Yamaguchi K"/>
            <person name="Onimaru K"/>
            <person name="Kadota M"/>
            <person name="Koyanagi M"/>
            <person name="Keeley SD"/>
            <person name="Tatsumi K"/>
            <person name="Tanaka K"/>
            <person name="Motone F"/>
            <person name="Kageyama Y"/>
            <person name="Nozu R"/>
            <person name="Adachi N"/>
            <person name="Nishimura O"/>
            <person name="Nakagawa R"/>
            <person name="Tanegashima C"/>
            <person name="Kiyatake I"/>
            <person name="Matsumoto R"/>
            <person name="Murakumo K"/>
            <person name="Nishida K"/>
            <person name="Terakita A"/>
            <person name="Kuratani S"/>
            <person name="Sato K"/>
            <person name="Hyodo S Kuraku.S."/>
        </authorList>
    </citation>
    <scope>NUCLEOTIDE SEQUENCE [LARGE SCALE GENOMIC DNA]</scope>
</reference>
<accession>A0A401RL73</accession>
<gene>
    <name evidence="2" type="ORF">chiPu_0021737</name>
</gene>
<dbReference type="EMBL" id="BEZZ01004666">
    <property type="protein sequence ID" value="GCC18903.1"/>
    <property type="molecule type" value="Genomic_DNA"/>
</dbReference>
<sequence length="280" mass="31371">SKNGPRRSSENPASSRTLKVSSQTCPVTERHHPMPDKYRAHGVRPKSPLRVRSANVPNNWTEPDHVSLEPDQCRTTPADREPTGEQRRTNRGPQNNAIECLGLDGQRHLEAAEGRHMPRSQSEASCGQIASGLQHRRERGELRRHTITNGIDYDRLKRMKELEQEKDALLQGLEVIDCARGWYFQQIRAIQERQKDVSKSPSGSANAAEGHSVRMGHLLTRLQAVRHCLADLTSCSAKMLSQSSNAVNGCEFPVPCNIPIPGNNLQMVTMLKEQNRLLTQ</sequence>
<feature type="compositionally biased region" description="Basic and acidic residues" evidence="1">
    <location>
        <begin position="62"/>
        <end position="88"/>
    </location>
</feature>
<feature type="compositionally biased region" description="Polar residues" evidence="1">
    <location>
        <begin position="10"/>
        <end position="26"/>
    </location>
</feature>
<comment type="caution">
    <text evidence="2">The sequence shown here is derived from an EMBL/GenBank/DDBJ whole genome shotgun (WGS) entry which is preliminary data.</text>
</comment>
<name>A0A401RL73_CHIPU</name>
<dbReference type="AlphaFoldDB" id="A0A401RL73"/>
<feature type="non-terminal residue" evidence="2">
    <location>
        <position position="1"/>
    </location>
</feature>
<keyword evidence="3" id="KW-1185">Reference proteome</keyword>
<dbReference type="PANTHER" id="PTHR14907">
    <property type="entry name" value="FI14130P"/>
    <property type="match status" value="1"/>
</dbReference>
<feature type="compositionally biased region" description="Basic residues" evidence="1">
    <location>
        <begin position="40"/>
        <end position="49"/>
    </location>
</feature>
<proteinExistence type="predicted"/>
<protein>
    <recommendedName>
        <fullName evidence="4">Suppressor APC domain-containing protein 2</fullName>
    </recommendedName>
</protein>
<dbReference type="PANTHER" id="PTHR14907:SF2">
    <property type="entry name" value="SUPPRESSOR APC DOMAIN-CONTAINING PROTEIN 2"/>
    <property type="match status" value="1"/>
</dbReference>
<dbReference type="OrthoDB" id="10035013at2759"/>
<evidence type="ECO:0000256" key="1">
    <source>
        <dbReference type="SAM" id="MobiDB-lite"/>
    </source>
</evidence>
<evidence type="ECO:0000313" key="3">
    <source>
        <dbReference type="Proteomes" id="UP000287033"/>
    </source>
</evidence>
<dbReference type="Pfam" id="PF11414">
    <property type="entry name" value="Suppressor_APC"/>
    <property type="match status" value="1"/>
</dbReference>